<feature type="compositionally biased region" description="Basic and acidic residues" evidence="8">
    <location>
        <begin position="915"/>
        <end position="925"/>
    </location>
</feature>
<feature type="region of interest" description="Disordered" evidence="8">
    <location>
        <begin position="577"/>
        <end position="597"/>
    </location>
</feature>
<evidence type="ECO:0000313" key="11">
    <source>
        <dbReference type="Proteomes" id="UP001200537"/>
    </source>
</evidence>
<feature type="transmembrane region" description="Helical" evidence="9">
    <location>
        <begin position="1187"/>
        <end position="1209"/>
    </location>
</feature>
<evidence type="ECO:0000256" key="1">
    <source>
        <dbReference type="ARBA" id="ARBA00004651"/>
    </source>
</evidence>
<organism evidence="10 11">
    <name type="scientific">Varibaculum cambriense</name>
    <dbReference type="NCBI Taxonomy" id="184870"/>
    <lineage>
        <taxon>Bacteria</taxon>
        <taxon>Bacillati</taxon>
        <taxon>Actinomycetota</taxon>
        <taxon>Actinomycetes</taxon>
        <taxon>Actinomycetales</taxon>
        <taxon>Actinomycetaceae</taxon>
        <taxon>Varibaculum</taxon>
    </lineage>
</organism>
<dbReference type="CDD" id="cd13123">
    <property type="entry name" value="MATE_MurJ_like"/>
    <property type="match status" value="1"/>
</dbReference>
<feature type="region of interest" description="Disordered" evidence="8">
    <location>
        <begin position="621"/>
        <end position="646"/>
    </location>
</feature>
<feature type="transmembrane region" description="Helical" evidence="9">
    <location>
        <begin position="314"/>
        <end position="336"/>
    </location>
</feature>
<dbReference type="SUPFAM" id="SSF56112">
    <property type="entry name" value="Protein kinase-like (PK-like)"/>
    <property type="match status" value="1"/>
</dbReference>
<feature type="transmembrane region" description="Helical" evidence="9">
    <location>
        <begin position="171"/>
        <end position="191"/>
    </location>
</feature>
<sequence>MSSEDEKTDPEIKGIKKINVARASGIMLAGTMVSRLLGFVRAALLIALIGSIGANDAFQAANSLPNIIYNLLASSILSAVLVPQIVRALQRKNSDEFINRLLTLFTTGLLLLTLVCVALAPVFVTLFAAKLDPGWKQLAITFSYWSLPQVFFYGLYSLWGQFLNAKGSFGPYMWAPVVNNVVGIAGIFIFWRVLGTETDWAGDPSVWTGEPVVLLAGISTLGIVVQALILLIPLRRTGFKMRPVWGIRGHGLGEVSRTAIWAFSALCVAQLGFLAISNIAAAANGYASKHQVTIATTTAYNTAFTVYMIPQSMIVTSVVTAMFTSMSAMVAVGALSRLRTQFLNTQQGVSLITCLCSVLIVVLALPIMQFIMPTTPTASVQAFAQVLAVMALGIPFLGFFNLSQRLILAFADARSTFLVQIPMTICTLIVCGLTVLLLPVKYWVMGASAGMQLSYLVGSVLTIWHLHKKHLPLKFTAQLGRSLVTITLATLGAGCAGWLILHYWGPLAGSPGDPALVHMTGALSRVLVVTLVMTGLYLGLLLVWRCPALSLLAAPIWGKLSKGRPLPQILTYVPSEAQLTSNSQSPEGVSEQEAINSREDDPALATLGEDENAQTQVKAAIHPSETGNDSYVQPENELSKEDEDQVASEHLEPEVTAISYNADGYVNLQSGMTLHFPGQKHFSVLNLNQRLAGEFLPEKDAWAVSDETGKPAELLVLQGKREKTREYYAQLQQVKAPGFQEFIWVSSDPVDAVLLQATPDLPLSEIVGSGMPAPVIHSLISQVSGGLSQLHEAGLAHGAIDPAHILVSADGKVLIRLDVADQNASADLTAAQTRDGQRVLELLYFLTSGNRDQFSKAKAGEKLLPPSKFHHGSDVDLDAVALAGAAMPSPRLCQAIWEQLGMGELGPVANWLTARDEQSQTDGEKSPQVSAPTPEDPSAFADAPAASDSGDAPEDNNLNEEAKPIAEETSDTSETTSDSENAKENAEEVKPEDTTLAMEAATSARAIKPVLPPAAKIPGHRNQPYQESAKTQAIPLTEMQEMNLNPQEEKAGDGAWVPQAVSSQQARQGSRPQPPNFLGRLGSGKSANSVGQIPTLAALDSKMKTPGELGIDAEQSAEKSSSKTPKFSKNPKKAAKQKAKLAEKINRDAQKAARQAERRRQREQRRQDRISQLSPKDLEPVNVSRRLIVSSLVGMAIVLVFSVMVLVFWPRHNPPVAKPTTSQTQTQKVAPKPAPVTKPAEIAGVASIDAEGNDTEHPELADRMIDGDENTWWRSRFFRNPKLGDRSGFGVIVTFKEHANVSEIKLKTNAQGGKIEVRSLPESGLPRDGKVLATGTFSDTVNLKLNPKANTQALILWFPELPLDNTGNNRATISEIAVS</sequence>
<reference evidence="10" key="1">
    <citation type="submission" date="2022-01" db="EMBL/GenBank/DDBJ databases">
        <title>Collection of gut derived symbiotic bacterial strains cultured from healthy donors.</title>
        <authorList>
            <person name="Lin H."/>
            <person name="Kohout C."/>
            <person name="Waligurski E."/>
            <person name="Pamer E.G."/>
        </authorList>
    </citation>
    <scope>NUCLEOTIDE SEQUENCE</scope>
    <source>
        <strain evidence="10">DFI.7.46</strain>
    </source>
</reference>
<feature type="transmembrane region" description="Helical" evidence="9">
    <location>
        <begin position="415"/>
        <end position="436"/>
    </location>
</feature>
<evidence type="ECO:0000313" key="10">
    <source>
        <dbReference type="EMBL" id="MCG4618164.1"/>
    </source>
</evidence>
<evidence type="ECO:0000256" key="8">
    <source>
        <dbReference type="SAM" id="MobiDB-lite"/>
    </source>
</evidence>
<dbReference type="InterPro" id="IPR051050">
    <property type="entry name" value="Lipid_II_flippase_MurJ/MviN"/>
</dbReference>
<feature type="transmembrane region" description="Helical" evidence="9">
    <location>
        <begin position="138"/>
        <end position="159"/>
    </location>
</feature>
<feature type="region of interest" description="Disordered" evidence="8">
    <location>
        <begin position="915"/>
        <end position="994"/>
    </location>
</feature>
<dbReference type="InterPro" id="IPR011009">
    <property type="entry name" value="Kinase-like_dom_sf"/>
</dbReference>
<keyword evidence="3 9" id="KW-0812">Transmembrane</keyword>
<dbReference type="PANTHER" id="PTHR47019">
    <property type="entry name" value="LIPID II FLIPPASE MURJ"/>
    <property type="match status" value="1"/>
</dbReference>
<evidence type="ECO:0000256" key="5">
    <source>
        <dbReference type="ARBA" id="ARBA00022984"/>
    </source>
</evidence>
<evidence type="ECO:0000256" key="7">
    <source>
        <dbReference type="ARBA" id="ARBA00023136"/>
    </source>
</evidence>
<dbReference type="GO" id="GO:0008360">
    <property type="term" value="P:regulation of cell shape"/>
    <property type="evidence" value="ECO:0007669"/>
    <property type="project" value="UniProtKB-KW"/>
</dbReference>
<feature type="compositionally biased region" description="Polar residues" evidence="8">
    <location>
        <begin position="1060"/>
        <end position="1071"/>
    </location>
</feature>
<feature type="transmembrane region" description="Helical" evidence="9">
    <location>
        <begin position="483"/>
        <end position="504"/>
    </location>
</feature>
<proteinExistence type="predicted"/>
<evidence type="ECO:0000256" key="6">
    <source>
        <dbReference type="ARBA" id="ARBA00022989"/>
    </source>
</evidence>
<evidence type="ECO:0000256" key="3">
    <source>
        <dbReference type="ARBA" id="ARBA00022692"/>
    </source>
</evidence>
<feature type="compositionally biased region" description="Low complexity" evidence="8">
    <location>
        <begin position="936"/>
        <end position="950"/>
    </location>
</feature>
<dbReference type="EMBL" id="JAKNHJ010000012">
    <property type="protein sequence ID" value="MCG4618164.1"/>
    <property type="molecule type" value="Genomic_DNA"/>
</dbReference>
<evidence type="ECO:0000256" key="2">
    <source>
        <dbReference type="ARBA" id="ARBA00022475"/>
    </source>
</evidence>
<feature type="transmembrane region" description="Helical" evidence="9">
    <location>
        <begin position="36"/>
        <end position="55"/>
    </location>
</feature>
<dbReference type="Gene3D" id="1.10.510.10">
    <property type="entry name" value="Transferase(Phosphotransferase) domain 1"/>
    <property type="match status" value="1"/>
</dbReference>
<evidence type="ECO:0000256" key="4">
    <source>
        <dbReference type="ARBA" id="ARBA00022960"/>
    </source>
</evidence>
<feature type="region of interest" description="Disordered" evidence="8">
    <location>
        <begin position="1216"/>
        <end position="1236"/>
    </location>
</feature>
<feature type="compositionally biased region" description="Basic and acidic residues" evidence="8">
    <location>
        <begin position="1140"/>
        <end position="1169"/>
    </location>
</feature>
<gene>
    <name evidence="10" type="ORF">L0M99_06620</name>
</gene>
<accession>A0AAJ1BC45</accession>
<feature type="transmembrane region" description="Helical" evidence="9">
    <location>
        <begin position="255"/>
        <end position="276"/>
    </location>
</feature>
<dbReference type="InterPro" id="IPR004268">
    <property type="entry name" value="MurJ"/>
</dbReference>
<dbReference type="PRINTS" id="PR01806">
    <property type="entry name" value="VIRFACTRMVIN"/>
</dbReference>
<dbReference type="GO" id="GO:0005886">
    <property type="term" value="C:plasma membrane"/>
    <property type="evidence" value="ECO:0007669"/>
    <property type="project" value="UniProtKB-SubCell"/>
</dbReference>
<feature type="transmembrane region" description="Helical" evidence="9">
    <location>
        <begin position="348"/>
        <end position="371"/>
    </location>
</feature>
<comment type="caution">
    <text evidence="10">The sequence shown here is derived from an EMBL/GenBank/DDBJ whole genome shotgun (WGS) entry which is preliminary data.</text>
</comment>
<name>A0AAJ1BC45_9ACTO</name>
<evidence type="ECO:0000256" key="9">
    <source>
        <dbReference type="SAM" id="Phobius"/>
    </source>
</evidence>
<comment type="subcellular location">
    <subcellularLocation>
        <location evidence="1">Cell membrane</location>
        <topology evidence="1">Multi-pass membrane protein</topology>
    </subcellularLocation>
</comment>
<dbReference type="Proteomes" id="UP001200537">
    <property type="component" value="Unassembled WGS sequence"/>
</dbReference>
<feature type="transmembrane region" description="Helical" evidence="9">
    <location>
        <begin position="101"/>
        <end position="126"/>
    </location>
</feature>
<keyword evidence="2" id="KW-1003">Cell membrane</keyword>
<keyword evidence="5" id="KW-0573">Peptidoglycan synthesis</keyword>
<dbReference type="Pfam" id="PF03023">
    <property type="entry name" value="MurJ"/>
    <property type="match status" value="1"/>
</dbReference>
<feature type="transmembrane region" description="Helical" evidence="9">
    <location>
        <begin position="442"/>
        <end position="463"/>
    </location>
</feature>
<dbReference type="PANTHER" id="PTHR47019:SF1">
    <property type="entry name" value="LIPID II FLIPPASE MURJ"/>
    <property type="match status" value="1"/>
</dbReference>
<feature type="compositionally biased region" description="Basic residues" evidence="8">
    <location>
        <begin position="1129"/>
        <end position="1139"/>
    </location>
</feature>
<dbReference type="GO" id="GO:0034204">
    <property type="term" value="P:lipid translocation"/>
    <property type="evidence" value="ECO:0007669"/>
    <property type="project" value="TreeGrafter"/>
</dbReference>
<feature type="region of interest" description="Disordered" evidence="8">
    <location>
        <begin position="1011"/>
        <end position="1089"/>
    </location>
</feature>
<keyword evidence="4" id="KW-0133">Cell shape</keyword>
<feature type="transmembrane region" description="Helical" evidence="9">
    <location>
        <begin position="211"/>
        <end position="234"/>
    </location>
</feature>
<feature type="transmembrane region" description="Helical" evidence="9">
    <location>
        <begin position="67"/>
        <end position="89"/>
    </location>
</feature>
<dbReference type="GO" id="GO:0009252">
    <property type="term" value="P:peptidoglycan biosynthetic process"/>
    <property type="evidence" value="ECO:0007669"/>
    <property type="project" value="UniProtKB-KW"/>
</dbReference>
<protein>
    <submittedName>
        <fullName evidence="10">Polysaccharide biosynthesis C-terminal domain-containing protein</fullName>
    </submittedName>
</protein>
<keyword evidence="6 9" id="KW-1133">Transmembrane helix</keyword>
<feature type="region of interest" description="Disordered" evidence="8">
    <location>
        <begin position="1113"/>
        <end position="1173"/>
    </location>
</feature>
<keyword evidence="7 9" id="KW-0472">Membrane</keyword>
<feature type="transmembrane region" description="Helical" evidence="9">
    <location>
        <begin position="524"/>
        <end position="544"/>
    </location>
</feature>
<dbReference type="GO" id="GO:0015648">
    <property type="term" value="F:lipid-linked peptidoglycan transporter activity"/>
    <property type="evidence" value="ECO:0007669"/>
    <property type="project" value="TreeGrafter"/>
</dbReference>
<feature type="compositionally biased region" description="Basic and acidic residues" evidence="8">
    <location>
        <begin position="980"/>
        <end position="993"/>
    </location>
</feature>
<dbReference type="RefSeq" id="WP_238128150.1">
    <property type="nucleotide sequence ID" value="NZ_JAKNHJ010000012.1"/>
</dbReference>
<feature type="compositionally biased region" description="Polar residues" evidence="8">
    <location>
        <begin position="577"/>
        <end position="587"/>
    </location>
</feature>
<feature type="transmembrane region" description="Helical" evidence="9">
    <location>
        <begin position="383"/>
        <end position="403"/>
    </location>
</feature>